<evidence type="ECO:0000313" key="4">
    <source>
        <dbReference type="Proteomes" id="UP001056383"/>
    </source>
</evidence>
<protein>
    <submittedName>
        <fullName evidence="3">DUF5753 domain-containing protein</fullName>
    </submittedName>
</protein>
<organism evidence="3 4">
    <name type="scientific">Streptomyces sudanensis</name>
    <dbReference type="NCBI Taxonomy" id="436397"/>
    <lineage>
        <taxon>Bacteria</taxon>
        <taxon>Bacillati</taxon>
        <taxon>Actinomycetota</taxon>
        <taxon>Actinomycetes</taxon>
        <taxon>Kitasatosporales</taxon>
        <taxon>Streptomycetaceae</taxon>
        <taxon>Streptomyces</taxon>
    </lineage>
</organism>
<gene>
    <name evidence="3" type="ORF">MW084_03300</name>
</gene>
<name>A0ABY4TB33_9ACTN</name>
<reference evidence="3" key="1">
    <citation type="submission" date="2022-04" db="EMBL/GenBank/DDBJ databases">
        <title>Systematic whole-genome sequencing reveals an unexpected diversity among actinomycetoma pathogens and provides insights into their antibacterial susceptibilities.</title>
        <authorList>
            <person name="Watson A.K."/>
            <person name="Kepplinger B."/>
            <person name="Bakhiet S.M."/>
            <person name="Mhmoud N.A."/>
            <person name="Chapman J."/>
            <person name="Allenby N."/>
            <person name="Mickiewicz K."/>
            <person name="Goodfellow M."/>
            <person name="Fahal A.H."/>
            <person name="Errington J."/>
        </authorList>
    </citation>
    <scope>NUCLEOTIDE SEQUENCE</scope>
    <source>
        <strain evidence="3">SD 504</strain>
    </source>
</reference>
<dbReference type="Pfam" id="PF19054">
    <property type="entry name" value="DUF5753"/>
    <property type="match status" value="1"/>
</dbReference>
<dbReference type="Proteomes" id="UP001056383">
    <property type="component" value="Chromosome"/>
</dbReference>
<evidence type="ECO:0000256" key="1">
    <source>
        <dbReference type="SAM" id="MobiDB-lite"/>
    </source>
</evidence>
<evidence type="ECO:0000259" key="2">
    <source>
        <dbReference type="Pfam" id="PF19054"/>
    </source>
</evidence>
<evidence type="ECO:0000313" key="3">
    <source>
        <dbReference type="EMBL" id="URN15128.1"/>
    </source>
</evidence>
<dbReference type="RefSeq" id="WP_255114506.1">
    <property type="nucleotide sequence ID" value="NZ_CP095474.1"/>
</dbReference>
<sequence>MRWGGPVRQSKRGCGHVCLPGNRQIAVEEAARGYRSYAALVLPCRFQTAGYARYVGSENPSRPFEHLQAGTTWRKPPVLLGRYFLDRPSSDSEVMAGQLVYLLSLIEEGQAQIRLVESSMADTVVELALPGQTVLVTEGIGLTVYHADPCQVQLHGYGLGLIEKTALSPRESRTLLIRPATGTGRRPRSCARPSRRPDKLRLPPDASGAGPRV</sequence>
<accession>A0ABY4TB33</accession>
<dbReference type="EMBL" id="CP095474">
    <property type="protein sequence ID" value="URN15128.1"/>
    <property type="molecule type" value="Genomic_DNA"/>
</dbReference>
<dbReference type="InterPro" id="IPR043917">
    <property type="entry name" value="DUF5753"/>
</dbReference>
<proteinExistence type="predicted"/>
<feature type="domain" description="DUF5753" evidence="2">
    <location>
        <begin position="25"/>
        <end position="177"/>
    </location>
</feature>
<feature type="region of interest" description="Disordered" evidence="1">
    <location>
        <begin position="179"/>
        <end position="213"/>
    </location>
</feature>
<keyword evidence="4" id="KW-1185">Reference proteome</keyword>